<sequence length="111" mass="12541">MTDYAHTDHAAKGRADKARRLAAYAWHRGITGADLRSLPPATRRKLARSAATNPPGTDETWHLVAELLDEKDAWAARHPNHPAAQRHNLDEKILWVKPPVKPWGERRTDSE</sequence>
<evidence type="ECO:0000313" key="2">
    <source>
        <dbReference type="Proteomes" id="UP001139157"/>
    </source>
</evidence>
<organism evidence="1 2">
    <name type="scientific">Nocardia pulmonis</name>
    <dbReference type="NCBI Taxonomy" id="2951408"/>
    <lineage>
        <taxon>Bacteria</taxon>
        <taxon>Bacillati</taxon>
        <taxon>Actinomycetota</taxon>
        <taxon>Actinomycetes</taxon>
        <taxon>Mycobacteriales</taxon>
        <taxon>Nocardiaceae</taxon>
        <taxon>Nocardia</taxon>
    </lineage>
</organism>
<protein>
    <submittedName>
        <fullName evidence="1">Uncharacterized protein</fullName>
    </submittedName>
</protein>
<dbReference type="RefSeq" id="WP_251917730.1">
    <property type="nucleotide sequence ID" value="NZ_JAMRXG010000020.1"/>
</dbReference>
<dbReference type="EMBL" id="JAMRXG010000020">
    <property type="protein sequence ID" value="MCM6778260.1"/>
    <property type="molecule type" value="Genomic_DNA"/>
</dbReference>
<gene>
    <name evidence="1" type="ORF">NDR86_32715</name>
</gene>
<reference evidence="1" key="1">
    <citation type="submission" date="2022-06" db="EMBL/GenBank/DDBJ databases">
        <title>Novel species in genus nocardia.</title>
        <authorList>
            <person name="Li F."/>
        </authorList>
    </citation>
    <scope>NUCLEOTIDE SEQUENCE</scope>
    <source>
        <strain evidence="1">CDC141</strain>
    </source>
</reference>
<dbReference type="Proteomes" id="UP001139157">
    <property type="component" value="Unassembled WGS sequence"/>
</dbReference>
<evidence type="ECO:0000313" key="1">
    <source>
        <dbReference type="EMBL" id="MCM6778260.1"/>
    </source>
</evidence>
<keyword evidence="2" id="KW-1185">Reference proteome</keyword>
<comment type="caution">
    <text evidence="1">The sequence shown here is derived from an EMBL/GenBank/DDBJ whole genome shotgun (WGS) entry which is preliminary data.</text>
</comment>
<dbReference type="AlphaFoldDB" id="A0A9X2EF19"/>
<name>A0A9X2EF19_9NOCA</name>
<proteinExistence type="predicted"/>
<accession>A0A9X2EF19</accession>